<gene>
    <name evidence="1" type="ORF">MTR67_030440</name>
</gene>
<protein>
    <submittedName>
        <fullName evidence="1">Uncharacterized protein</fullName>
    </submittedName>
</protein>
<reference evidence="1" key="1">
    <citation type="submission" date="2023-08" db="EMBL/GenBank/DDBJ databases">
        <title>A de novo genome assembly of Solanum verrucosum Schlechtendal, a Mexican diploid species geographically isolated from the other diploid A-genome species in potato relatives.</title>
        <authorList>
            <person name="Hosaka K."/>
        </authorList>
    </citation>
    <scope>NUCLEOTIDE SEQUENCE</scope>
    <source>
        <tissue evidence="1">Young leaves</tissue>
    </source>
</reference>
<dbReference type="EMBL" id="CP133618">
    <property type="protein sequence ID" value="WMV37055.1"/>
    <property type="molecule type" value="Genomic_DNA"/>
</dbReference>
<sequence>MYKRDLATIAGKKSGPWSAIWKSVSPYEGEVFHLVGN</sequence>
<keyword evidence="2" id="KW-1185">Reference proteome</keyword>
<organism evidence="1 2">
    <name type="scientific">Solanum verrucosum</name>
    <dbReference type="NCBI Taxonomy" id="315347"/>
    <lineage>
        <taxon>Eukaryota</taxon>
        <taxon>Viridiplantae</taxon>
        <taxon>Streptophyta</taxon>
        <taxon>Embryophyta</taxon>
        <taxon>Tracheophyta</taxon>
        <taxon>Spermatophyta</taxon>
        <taxon>Magnoliopsida</taxon>
        <taxon>eudicotyledons</taxon>
        <taxon>Gunneridae</taxon>
        <taxon>Pentapetalae</taxon>
        <taxon>asterids</taxon>
        <taxon>lamiids</taxon>
        <taxon>Solanales</taxon>
        <taxon>Solanaceae</taxon>
        <taxon>Solanoideae</taxon>
        <taxon>Solaneae</taxon>
        <taxon>Solanum</taxon>
    </lineage>
</organism>
<name>A0AAF0RA61_SOLVR</name>
<dbReference type="Proteomes" id="UP001234989">
    <property type="component" value="Chromosome 7"/>
</dbReference>
<evidence type="ECO:0000313" key="2">
    <source>
        <dbReference type="Proteomes" id="UP001234989"/>
    </source>
</evidence>
<accession>A0AAF0RA61</accession>
<evidence type="ECO:0000313" key="1">
    <source>
        <dbReference type="EMBL" id="WMV37055.1"/>
    </source>
</evidence>
<dbReference type="AlphaFoldDB" id="A0AAF0RA61"/>
<proteinExistence type="predicted"/>